<dbReference type="Gene3D" id="2.60.40.2880">
    <property type="entry name" value="MmpS1-5, C-terminal soluble domain"/>
    <property type="match status" value="1"/>
</dbReference>
<evidence type="ECO:0000256" key="3">
    <source>
        <dbReference type="ARBA" id="ARBA00022475"/>
    </source>
</evidence>
<comment type="subcellular location">
    <subcellularLocation>
        <location evidence="1">Cell membrane</location>
    </subcellularLocation>
</comment>
<protein>
    <submittedName>
        <fullName evidence="8">MmpS family transport accessory protein</fullName>
    </submittedName>
</protein>
<dbReference type="Pfam" id="PF05423">
    <property type="entry name" value="Mycobact_memb"/>
    <property type="match status" value="1"/>
</dbReference>
<dbReference type="EMBL" id="JBHLZP010000029">
    <property type="protein sequence ID" value="MFB9831815.1"/>
    <property type="molecule type" value="Genomic_DNA"/>
</dbReference>
<evidence type="ECO:0000256" key="4">
    <source>
        <dbReference type="ARBA" id="ARBA00022692"/>
    </source>
</evidence>
<dbReference type="PROSITE" id="PS51257">
    <property type="entry name" value="PROKAR_LIPOPROTEIN"/>
    <property type="match status" value="1"/>
</dbReference>
<dbReference type="InterPro" id="IPR038468">
    <property type="entry name" value="MmpS_C"/>
</dbReference>
<keyword evidence="5" id="KW-1133">Transmembrane helix</keyword>
<gene>
    <name evidence="8" type="ORF">ACFFNX_06395</name>
</gene>
<feature type="chain" id="PRO_5046240539" evidence="7">
    <location>
        <begin position="26"/>
        <end position="139"/>
    </location>
</feature>
<reference evidence="8 9" key="1">
    <citation type="submission" date="2024-09" db="EMBL/GenBank/DDBJ databases">
        <authorList>
            <person name="Sun Q."/>
            <person name="Mori K."/>
        </authorList>
    </citation>
    <scope>NUCLEOTIDE SEQUENCE [LARGE SCALE GENOMIC DNA]</scope>
    <source>
        <strain evidence="8 9">TBRC 0563</strain>
    </source>
</reference>
<proteinExistence type="inferred from homology"/>
<name>A0ABV5Y9W6_9ACTN</name>
<accession>A0ABV5Y9W6</accession>
<sequence length="139" mass="14087">MRAIIIAAAAAAAIALTGCVPVENSADPNIATPAASGAGTAKAKPKTTRAITYRIGGSATRALITYTTPSGEEQQNGAHVPWHKAFKVKKDAFDVLTVSAQNSGGGTITCEIDVDGIRVKAAKSSGAYAIASCDHTLGF</sequence>
<evidence type="ECO:0000256" key="6">
    <source>
        <dbReference type="ARBA" id="ARBA00023136"/>
    </source>
</evidence>
<keyword evidence="7" id="KW-0732">Signal</keyword>
<dbReference type="InterPro" id="IPR008693">
    <property type="entry name" value="MmpS"/>
</dbReference>
<keyword evidence="3" id="KW-1003">Cell membrane</keyword>
<keyword evidence="6" id="KW-0472">Membrane</keyword>
<organism evidence="8 9">
    <name type="scientific">Actinoallomurus acaciae</name>
    <dbReference type="NCBI Taxonomy" id="502577"/>
    <lineage>
        <taxon>Bacteria</taxon>
        <taxon>Bacillati</taxon>
        <taxon>Actinomycetota</taxon>
        <taxon>Actinomycetes</taxon>
        <taxon>Streptosporangiales</taxon>
        <taxon>Thermomonosporaceae</taxon>
        <taxon>Actinoallomurus</taxon>
    </lineage>
</organism>
<comment type="similarity">
    <text evidence="2">Belongs to the MmpS family.</text>
</comment>
<evidence type="ECO:0000256" key="7">
    <source>
        <dbReference type="SAM" id="SignalP"/>
    </source>
</evidence>
<keyword evidence="9" id="KW-1185">Reference proteome</keyword>
<evidence type="ECO:0000256" key="1">
    <source>
        <dbReference type="ARBA" id="ARBA00004236"/>
    </source>
</evidence>
<evidence type="ECO:0000256" key="5">
    <source>
        <dbReference type="ARBA" id="ARBA00022989"/>
    </source>
</evidence>
<dbReference type="Proteomes" id="UP001589627">
    <property type="component" value="Unassembled WGS sequence"/>
</dbReference>
<keyword evidence="4" id="KW-0812">Transmembrane</keyword>
<evidence type="ECO:0000313" key="8">
    <source>
        <dbReference type="EMBL" id="MFB9831815.1"/>
    </source>
</evidence>
<evidence type="ECO:0000256" key="2">
    <source>
        <dbReference type="ARBA" id="ARBA00007531"/>
    </source>
</evidence>
<comment type="caution">
    <text evidence="8">The sequence shown here is derived from an EMBL/GenBank/DDBJ whole genome shotgun (WGS) entry which is preliminary data.</text>
</comment>
<dbReference type="RefSeq" id="WP_378196665.1">
    <property type="nucleotide sequence ID" value="NZ_JBHLZP010000029.1"/>
</dbReference>
<feature type="signal peptide" evidence="7">
    <location>
        <begin position="1"/>
        <end position="25"/>
    </location>
</feature>
<evidence type="ECO:0000313" key="9">
    <source>
        <dbReference type="Proteomes" id="UP001589627"/>
    </source>
</evidence>